<reference evidence="22 23" key="1">
    <citation type="submission" date="2015-09" db="EMBL/GenBank/DDBJ databases">
        <title>Complete genome sequence of a benzo[a]pyrene-degrading bacterium Altererythrobacter epoxidivorans CGMCC 1.7731T.</title>
        <authorList>
            <person name="Li Z."/>
            <person name="Cheng H."/>
            <person name="Huo Y."/>
            <person name="Xu X."/>
        </authorList>
    </citation>
    <scope>NUCLEOTIDE SEQUENCE [LARGE SCALE GENOMIC DNA]</scope>
    <source>
        <strain evidence="22 23">CGMCC 1.7731</strain>
    </source>
</reference>
<dbReference type="InterPro" id="IPR029056">
    <property type="entry name" value="Ribokinase-like"/>
</dbReference>
<evidence type="ECO:0000259" key="20">
    <source>
        <dbReference type="PROSITE" id="PS51383"/>
    </source>
</evidence>
<evidence type="ECO:0000256" key="1">
    <source>
        <dbReference type="ARBA" id="ARBA00000013"/>
    </source>
</evidence>
<dbReference type="EC" id="5.1.99.6" evidence="19"/>
<comment type="function">
    <text evidence="18">Catalyzes the epimerization of the S- and R-forms of NAD(P)HX, a damaged form of NAD(P)H that is a result of enzymatic or heat-dependent hydration. This is a prerequisite for the S-specific NAD(P)H-hydrate dehydratase to allow the repair of both epimers of NAD(P)HX.</text>
</comment>
<dbReference type="HAMAP" id="MF_01966">
    <property type="entry name" value="NADHX_epimerase"/>
    <property type="match status" value="1"/>
</dbReference>
<dbReference type="PIRSF" id="PIRSF017184">
    <property type="entry name" value="Nnr"/>
    <property type="match status" value="1"/>
</dbReference>
<feature type="binding site" evidence="17">
    <location>
        <begin position="378"/>
        <end position="382"/>
    </location>
    <ligand>
        <name>AMP</name>
        <dbReference type="ChEBI" id="CHEBI:456215"/>
    </ligand>
</feature>
<comment type="catalytic activity">
    <reaction evidence="2 18 19">
        <text>(6R)-NADPHX = (6S)-NADPHX</text>
        <dbReference type="Rhea" id="RHEA:32227"/>
        <dbReference type="ChEBI" id="CHEBI:64076"/>
        <dbReference type="ChEBI" id="CHEBI:64077"/>
        <dbReference type="EC" id="5.1.99.6"/>
    </reaction>
</comment>
<dbReference type="GO" id="GO:0046872">
    <property type="term" value="F:metal ion binding"/>
    <property type="evidence" value="ECO:0007669"/>
    <property type="project" value="UniProtKB-UniRule"/>
</dbReference>
<dbReference type="PANTHER" id="PTHR12592">
    <property type="entry name" value="ATP-DEPENDENT (S)-NAD(P)H-HYDRATE DEHYDRATASE FAMILY MEMBER"/>
    <property type="match status" value="1"/>
</dbReference>
<evidence type="ECO:0000256" key="4">
    <source>
        <dbReference type="ARBA" id="ARBA00009524"/>
    </source>
</evidence>
<dbReference type="OrthoDB" id="9806925at2"/>
<evidence type="ECO:0000256" key="11">
    <source>
        <dbReference type="ARBA" id="ARBA00023235"/>
    </source>
</evidence>
<sequence>MVESQVLTVAQMRAAEQDLIDRGSSVDRLMKLAGDGAAEWVWRLASRRRVTVLCGPGNNGGDGYVIAENLRRRGAEVTVVAPMAPKTDAAKSARSRFGGPVVSDGGKAKGGVLVDCLFGSGLTRPLEPEHALALRDLGKRHEQLIAIDLPSGIESDGGKILNENLPAYDLTLALGAWKYAHWRLPARFRMGELRLVPIGIGHCESAARLIGKPNIGPPASDAHKYTRGLCAVIAGKMAGAALLSSKAAMRAGAGYVKLVSDHSHPSAPAGLVLETGDLDEALAHRRVRAVLIGPGLGRDDEARSKLASVLASKKSAVLDADALHLLDPSQLQRDCSYLATPHDGELEALCRNFAVLAADRAGKALGLAKASGMVVVAKGPDTVVAAPDGTLALAKPAPTWLSTAGTGDILAGIAVSRMATGIPAFEAACEAVWLHGEAARLAGPAFIADDLAHKVADAMAAAL</sequence>
<feature type="binding site" evidence="17">
    <location>
        <position position="407"/>
    </location>
    <ligand>
        <name>AMP</name>
        <dbReference type="ChEBI" id="CHEBI:456215"/>
    </ligand>
</feature>
<evidence type="ECO:0000256" key="16">
    <source>
        <dbReference type="ARBA" id="ARBA00049209"/>
    </source>
</evidence>
<dbReference type="InterPro" id="IPR036652">
    <property type="entry name" value="YjeF_N_dom_sf"/>
</dbReference>
<keyword evidence="13" id="KW-0511">Multifunctional enzyme</keyword>
<dbReference type="EC" id="4.2.1.136" evidence="19"/>
<comment type="similarity">
    <text evidence="4 19">In the C-terminal section; belongs to the NnrD/CARKD family.</text>
</comment>
<dbReference type="Pfam" id="PF01256">
    <property type="entry name" value="Carb_kinase"/>
    <property type="match status" value="1"/>
</dbReference>
<keyword evidence="8 17" id="KW-0521">NADP</keyword>
<evidence type="ECO:0000256" key="14">
    <source>
        <dbReference type="ARBA" id="ARBA00025153"/>
    </source>
</evidence>
<dbReference type="GO" id="GO:0005524">
    <property type="term" value="F:ATP binding"/>
    <property type="evidence" value="ECO:0007669"/>
    <property type="project" value="UniProtKB-UniRule"/>
</dbReference>
<dbReference type="RefSeq" id="WP_061924321.1">
    <property type="nucleotide sequence ID" value="NZ_CP012669.1"/>
</dbReference>
<evidence type="ECO:0000256" key="6">
    <source>
        <dbReference type="ARBA" id="ARBA00022741"/>
    </source>
</evidence>
<keyword evidence="11 18" id="KW-0413">Isomerase</keyword>
<comment type="caution">
    <text evidence="18">Lacks conserved residue(s) required for the propagation of feature annotation.</text>
</comment>
<feature type="binding site" evidence="18">
    <location>
        <begin position="58"/>
        <end position="62"/>
    </location>
    <ligand>
        <name>(6S)-NADPHX</name>
        <dbReference type="ChEBI" id="CHEBI:64076"/>
    </ligand>
</feature>
<evidence type="ECO:0000256" key="19">
    <source>
        <dbReference type="PIRNR" id="PIRNR017184"/>
    </source>
</evidence>
<keyword evidence="6 17" id="KW-0547">Nucleotide-binding</keyword>
<keyword evidence="23" id="KW-1185">Reference proteome</keyword>
<dbReference type="SUPFAM" id="SSF64153">
    <property type="entry name" value="YjeF N-terminal domain-like"/>
    <property type="match status" value="1"/>
</dbReference>
<dbReference type="GO" id="GO:0110051">
    <property type="term" value="P:metabolite repair"/>
    <property type="evidence" value="ECO:0007669"/>
    <property type="project" value="TreeGrafter"/>
</dbReference>
<dbReference type="AlphaFoldDB" id="A0A0M3TA83"/>
<feature type="domain" description="YjeF C-terminal" evidence="20">
    <location>
        <begin position="207"/>
        <end position="462"/>
    </location>
</feature>
<feature type="binding site" evidence="17">
    <location>
        <position position="240"/>
    </location>
    <ligand>
        <name>(6S)-NADPHX</name>
        <dbReference type="ChEBI" id="CHEBI:64076"/>
    </ligand>
</feature>
<comment type="catalytic activity">
    <reaction evidence="15 17 19">
        <text>(6S)-NADHX + ADP = AMP + phosphate + NADH + H(+)</text>
        <dbReference type="Rhea" id="RHEA:32223"/>
        <dbReference type="ChEBI" id="CHEBI:15378"/>
        <dbReference type="ChEBI" id="CHEBI:43474"/>
        <dbReference type="ChEBI" id="CHEBI:57945"/>
        <dbReference type="ChEBI" id="CHEBI:64074"/>
        <dbReference type="ChEBI" id="CHEBI:456215"/>
        <dbReference type="ChEBI" id="CHEBI:456216"/>
        <dbReference type="EC" id="4.2.1.136"/>
    </reaction>
</comment>
<feature type="binding site" evidence="18">
    <location>
        <position position="115"/>
    </location>
    <ligand>
        <name>K(+)</name>
        <dbReference type="ChEBI" id="CHEBI:29103"/>
    </ligand>
</feature>
<dbReference type="KEGG" id="aep:AMC99_01308"/>
<evidence type="ECO:0000256" key="13">
    <source>
        <dbReference type="ARBA" id="ARBA00023268"/>
    </source>
</evidence>
<evidence type="ECO:0000256" key="12">
    <source>
        <dbReference type="ARBA" id="ARBA00023239"/>
    </source>
</evidence>
<dbReference type="STRING" id="361183.AMC99_01308"/>
<evidence type="ECO:0000256" key="10">
    <source>
        <dbReference type="ARBA" id="ARBA00023027"/>
    </source>
</evidence>
<dbReference type="PROSITE" id="PS01049">
    <property type="entry name" value="YJEF_C_1"/>
    <property type="match status" value="1"/>
</dbReference>
<feature type="binding site" evidence="18">
    <location>
        <begin position="119"/>
        <end position="125"/>
    </location>
    <ligand>
        <name>(6S)-NADPHX</name>
        <dbReference type="ChEBI" id="CHEBI:64076"/>
    </ligand>
</feature>
<dbReference type="Gene3D" id="3.40.50.10260">
    <property type="entry name" value="YjeF N-terminal domain"/>
    <property type="match status" value="1"/>
</dbReference>
<dbReference type="InterPro" id="IPR000631">
    <property type="entry name" value="CARKD"/>
</dbReference>
<evidence type="ECO:0000256" key="2">
    <source>
        <dbReference type="ARBA" id="ARBA00000909"/>
    </source>
</evidence>
<dbReference type="GO" id="GO:0052855">
    <property type="term" value="F:ADP-dependent NAD(P)H-hydrate dehydratase activity"/>
    <property type="evidence" value="ECO:0007669"/>
    <property type="project" value="UniProtKB-UniRule"/>
</dbReference>
<dbReference type="Pfam" id="PF03853">
    <property type="entry name" value="YjeF_N"/>
    <property type="match status" value="1"/>
</dbReference>
<comment type="similarity">
    <text evidence="18">Belongs to the NnrE/AIBP family.</text>
</comment>
<keyword evidence="7 17" id="KW-0067">ATP-binding</keyword>
<comment type="catalytic activity">
    <reaction evidence="1 18 19">
        <text>(6R)-NADHX = (6S)-NADHX</text>
        <dbReference type="Rhea" id="RHEA:32215"/>
        <dbReference type="ChEBI" id="CHEBI:64074"/>
        <dbReference type="ChEBI" id="CHEBI:64075"/>
        <dbReference type="EC" id="5.1.99.6"/>
    </reaction>
</comment>
<feature type="binding site" evidence="18">
    <location>
        <position position="148"/>
    </location>
    <ligand>
        <name>(6S)-NADPHX</name>
        <dbReference type="ChEBI" id="CHEBI:64076"/>
    </ligand>
</feature>
<evidence type="ECO:0000313" key="22">
    <source>
        <dbReference type="EMBL" id="ALE16602.1"/>
    </source>
</evidence>
<dbReference type="CDD" id="cd01171">
    <property type="entry name" value="YXKO-related"/>
    <property type="match status" value="1"/>
</dbReference>
<comment type="similarity">
    <text evidence="3 19">In the N-terminal section; belongs to the NnrE/AIBP family.</text>
</comment>
<evidence type="ECO:0000256" key="15">
    <source>
        <dbReference type="ARBA" id="ARBA00048238"/>
    </source>
</evidence>
<evidence type="ECO:0000256" key="9">
    <source>
        <dbReference type="ARBA" id="ARBA00022958"/>
    </source>
</evidence>
<evidence type="ECO:0000256" key="8">
    <source>
        <dbReference type="ARBA" id="ARBA00022857"/>
    </source>
</evidence>
<dbReference type="InterPro" id="IPR004443">
    <property type="entry name" value="YjeF_N_dom"/>
</dbReference>
<feature type="binding site" evidence="17">
    <location>
        <position position="295"/>
    </location>
    <ligand>
        <name>(6S)-NADPHX</name>
        <dbReference type="ChEBI" id="CHEBI:64076"/>
    </ligand>
</feature>
<dbReference type="GO" id="GO:0046496">
    <property type="term" value="P:nicotinamide nucleotide metabolic process"/>
    <property type="evidence" value="ECO:0007669"/>
    <property type="project" value="UniProtKB-UniRule"/>
</dbReference>
<feature type="binding site" evidence="18">
    <location>
        <position position="59"/>
    </location>
    <ligand>
        <name>K(+)</name>
        <dbReference type="ChEBI" id="CHEBI:29103"/>
    </ligand>
</feature>
<keyword evidence="9 18" id="KW-0630">Potassium</keyword>
<comment type="subunit">
    <text evidence="17">Homotetramer.</text>
</comment>
<protein>
    <recommendedName>
        <fullName evidence="19">Bifunctional NAD(P)H-hydrate repair enzyme</fullName>
    </recommendedName>
    <alternativeName>
        <fullName evidence="19">Nicotinamide nucleotide repair protein</fullName>
    </alternativeName>
    <domain>
        <recommendedName>
            <fullName evidence="19">ADP-dependent (S)-NAD(P)H-hydrate dehydratase</fullName>
            <ecNumber evidence="19">4.2.1.136</ecNumber>
        </recommendedName>
        <alternativeName>
            <fullName evidence="19">ADP-dependent NAD(P)HX dehydratase</fullName>
        </alternativeName>
    </domain>
    <domain>
        <recommendedName>
            <fullName evidence="19">NAD(P)H-hydrate epimerase</fullName>
            <ecNumber evidence="19">5.1.99.6</ecNumber>
        </recommendedName>
    </domain>
</protein>
<name>A0A0M3TA83_9SPHN</name>
<dbReference type="InterPro" id="IPR017953">
    <property type="entry name" value="Carbohydrate_kinase_pred_CS"/>
</dbReference>
<feature type="binding site" evidence="18">
    <location>
        <position position="151"/>
    </location>
    <ligand>
        <name>K(+)</name>
        <dbReference type="ChEBI" id="CHEBI:29103"/>
    </ligand>
</feature>
<evidence type="ECO:0000259" key="21">
    <source>
        <dbReference type="PROSITE" id="PS51385"/>
    </source>
</evidence>
<accession>A0A0M3TA83</accession>
<comment type="cofactor">
    <cofactor evidence="17">
        <name>Mg(2+)</name>
        <dbReference type="ChEBI" id="CHEBI:18420"/>
    </cofactor>
</comment>
<gene>
    <name evidence="18" type="primary">nnrE</name>
    <name evidence="17" type="synonym">nnrD</name>
    <name evidence="22" type="ORF">AMC99_01308</name>
</gene>
<evidence type="ECO:0000256" key="7">
    <source>
        <dbReference type="ARBA" id="ARBA00022840"/>
    </source>
</evidence>
<dbReference type="PATRIC" id="fig|361183.4.peg.1278"/>
<proteinExistence type="inferred from homology"/>
<keyword evidence="10 17" id="KW-0520">NAD</keyword>
<evidence type="ECO:0000256" key="18">
    <source>
        <dbReference type="HAMAP-Rule" id="MF_01966"/>
    </source>
</evidence>
<evidence type="ECO:0000313" key="23">
    <source>
        <dbReference type="Proteomes" id="UP000057938"/>
    </source>
</evidence>
<feature type="domain" description="YjeF N-terminal" evidence="21">
    <location>
        <begin position="12"/>
        <end position="206"/>
    </location>
</feature>
<dbReference type="PROSITE" id="PS51385">
    <property type="entry name" value="YJEF_N"/>
    <property type="match status" value="1"/>
</dbReference>
<comment type="cofactor">
    <cofactor evidence="18 19">
        <name>K(+)</name>
        <dbReference type="ChEBI" id="CHEBI:29103"/>
    </cofactor>
    <text evidence="18 19">Binds 1 potassium ion per subunit.</text>
</comment>
<feature type="binding site" evidence="17">
    <location>
        <position position="408"/>
    </location>
    <ligand>
        <name>(6S)-NADPHX</name>
        <dbReference type="ChEBI" id="CHEBI:64076"/>
    </ligand>
</feature>
<dbReference type="NCBIfam" id="TIGR00196">
    <property type="entry name" value="yjeF_cterm"/>
    <property type="match status" value="1"/>
</dbReference>
<keyword evidence="5 18" id="KW-0479">Metal-binding</keyword>
<keyword evidence="12 17" id="KW-0456">Lyase</keyword>
<dbReference type="Proteomes" id="UP000057938">
    <property type="component" value="Chromosome"/>
</dbReference>
<dbReference type="InterPro" id="IPR030677">
    <property type="entry name" value="Nnr"/>
</dbReference>
<evidence type="ECO:0000256" key="3">
    <source>
        <dbReference type="ARBA" id="ARBA00006001"/>
    </source>
</evidence>
<comment type="similarity">
    <text evidence="17">Belongs to the NnrD/CARKD family.</text>
</comment>
<dbReference type="PROSITE" id="PS51383">
    <property type="entry name" value="YJEF_C_3"/>
    <property type="match status" value="1"/>
</dbReference>
<dbReference type="HAMAP" id="MF_01965">
    <property type="entry name" value="NADHX_dehydratase"/>
    <property type="match status" value="1"/>
</dbReference>
<evidence type="ECO:0000256" key="17">
    <source>
        <dbReference type="HAMAP-Rule" id="MF_01965"/>
    </source>
</evidence>
<comment type="catalytic activity">
    <reaction evidence="16 17 19">
        <text>(6S)-NADPHX + ADP = AMP + phosphate + NADPH + H(+)</text>
        <dbReference type="Rhea" id="RHEA:32235"/>
        <dbReference type="ChEBI" id="CHEBI:15378"/>
        <dbReference type="ChEBI" id="CHEBI:43474"/>
        <dbReference type="ChEBI" id="CHEBI:57783"/>
        <dbReference type="ChEBI" id="CHEBI:64076"/>
        <dbReference type="ChEBI" id="CHEBI:456215"/>
        <dbReference type="ChEBI" id="CHEBI:456216"/>
        <dbReference type="EC" id="4.2.1.136"/>
    </reaction>
</comment>
<feature type="binding site" evidence="17">
    <location>
        <position position="342"/>
    </location>
    <ligand>
        <name>(6S)-NADPHX</name>
        <dbReference type="ChEBI" id="CHEBI:64076"/>
    </ligand>
</feature>
<comment type="function">
    <text evidence="14 19">Bifunctional enzyme that catalyzes the epimerization of the S- and R-forms of NAD(P)HX and the dehydration of the S-form of NAD(P)HX at the expense of ADP, which is converted to AMP. This allows the repair of both epimers of NAD(P)HX, a damaged form of NAD(P)H that is a result of enzymatic or heat-dependent hydration.</text>
</comment>
<dbReference type="EMBL" id="CP012669">
    <property type="protein sequence ID" value="ALE16602.1"/>
    <property type="molecule type" value="Genomic_DNA"/>
</dbReference>
<dbReference type="GO" id="GO:0052856">
    <property type="term" value="F:NAD(P)HX epimerase activity"/>
    <property type="evidence" value="ECO:0007669"/>
    <property type="project" value="UniProtKB-UniRule"/>
</dbReference>
<dbReference type="PANTHER" id="PTHR12592:SF0">
    <property type="entry name" value="ATP-DEPENDENT (S)-NAD(P)H-HYDRATE DEHYDRATASE"/>
    <property type="match status" value="1"/>
</dbReference>
<dbReference type="Gene3D" id="3.40.1190.20">
    <property type="match status" value="1"/>
</dbReference>
<comment type="function">
    <text evidence="17">Catalyzes the dehydration of the S-form of NAD(P)HX at the expense of ADP, which is converted to AMP. Together with NAD(P)HX epimerase, which catalyzes the epimerization of the S- and R-forms, the enzyme allows the repair of both epimers of NAD(P)HX, a damaged form of NAD(P)H that is a result of enzymatic or heat-dependent hydration.</text>
</comment>
<evidence type="ECO:0000256" key="5">
    <source>
        <dbReference type="ARBA" id="ARBA00022723"/>
    </source>
</evidence>
<dbReference type="NCBIfam" id="TIGR00197">
    <property type="entry name" value="yjeF_nterm"/>
    <property type="match status" value="1"/>
</dbReference>
<organism evidence="22 23">
    <name type="scientific">Altererythrobacter epoxidivorans</name>
    <dbReference type="NCBI Taxonomy" id="361183"/>
    <lineage>
        <taxon>Bacteria</taxon>
        <taxon>Pseudomonadati</taxon>
        <taxon>Pseudomonadota</taxon>
        <taxon>Alphaproteobacteria</taxon>
        <taxon>Sphingomonadales</taxon>
        <taxon>Erythrobacteraceae</taxon>
        <taxon>Altererythrobacter</taxon>
    </lineage>
</organism>
<dbReference type="SUPFAM" id="SSF53613">
    <property type="entry name" value="Ribokinase-like"/>
    <property type="match status" value="1"/>
</dbReference>